<feature type="chain" id="PRO_5040274969" evidence="4">
    <location>
        <begin position="22"/>
        <end position="294"/>
    </location>
</feature>
<comment type="caution">
    <text evidence="5">The sequence shown here is derived from an EMBL/GenBank/DDBJ whole genome shotgun (WGS) entry which is preliminary data.</text>
</comment>
<sequence length="294" mass="30136">MRPPSSKVLALSTAIIGAVAAEDCADNLHLLVARATNEDPGEGQSGQVATKVIDRLNGTDSVGLDYPATFIDPAYARSVLEGTTRLKEDILDYRTACPDTKMALLGYSQGAQVIMDTICGSSSVGFGNETAISSDIIDESIVAIVLFGDPSFVANTTYDAGTAIRDGIFPRDNTTTCEGLSDRLISFCDTGDVYCDAGNNRTTHGSYIQVYGDEAADYIIDRYEKATGDSSNSTDSSSAGDGDGDGNSTDSGNAGNSDGDSNNSDDGGSGAASGMAPTLGVIGLASLVAAIGLL</sequence>
<dbReference type="RefSeq" id="XP_035320952.1">
    <property type="nucleotide sequence ID" value="XM_035469257.1"/>
</dbReference>
<dbReference type="GeneID" id="55973515"/>
<name>A0A9P5D3Z6_9HYPO</name>
<dbReference type="Gene3D" id="3.40.50.1820">
    <property type="entry name" value="alpha/beta hydrolase"/>
    <property type="match status" value="1"/>
</dbReference>
<dbReference type="GO" id="GO:0052689">
    <property type="term" value="F:carboxylic ester hydrolase activity"/>
    <property type="evidence" value="ECO:0007669"/>
    <property type="project" value="UniProtKB-ARBA"/>
</dbReference>
<evidence type="ECO:0000313" key="5">
    <source>
        <dbReference type="EMBL" id="KAF4122300.1"/>
    </source>
</evidence>
<keyword evidence="2" id="KW-1015">Disulfide bond</keyword>
<organism evidence="5 6">
    <name type="scientific">Geosmithia morbida</name>
    <dbReference type="NCBI Taxonomy" id="1094350"/>
    <lineage>
        <taxon>Eukaryota</taxon>
        <taxon>Fungi</taxon>
        <taxon>Dikarya</taxon>
        <taxon>Ascomycota</taxon>
        <taxon>Pezizomycotina</taxon>
        <taxon>Sordariomycetes</taxon>
        <taxon>Hypocreomycetidae</taxon>
        <taxon>Hypocreales</taxon>
        <taxon>Bionectriaceae</taxon>
        <taxon>Geosmithia</taxon>
    </lineage>
</organism>
<dbReference type="Proteomes" id="UP000749293">
    <property type="component" value="Unassembled WGS sequence"/>
</dbReference>
<dbReference type="InterPro" id="IPR029058">
    <property type="entry name" value="AB_hydrolase_fold"/>
</dbReference>
<evidence type="ECO:0000256" key="2">
    <source>
        <dbReference type="ARBA" id="ARBA00023157"/>
    </source>
</evidence>
<feature type="signal peptide" evidence="4">
    <location>
        <begin position="1"/>
        <end position="21"/>
    </location>
</feature>
<feature type="region of interest" description="Disordered" evidence="3">
    <location>
        <begin position="226"/>
        <end position="272"/>
    </location>
</feature>
<keyword evidence="4" id="KW-0732">Signal</keyword>
<dbReference type="PANTHER" id="PTHR33630">
    <property type="entry name" value="CUTINASE RV1984C-RELATED-RELATED"/>
    <property type="match status" value="1"/>
</dbReference>
<evidence type="ECO:0000313" key="6">
    <source>
        <dbReference type="Proteomes" id="UP000749293"/>
    </source>
</evidence>
<keyword evidence="1" id="KW-0378">Hydrolase</keyword>
<evidence type="ECO:0000256" key="4">
    <source>
        <dbReference type="SAM" id="SignalP"/>
    </source>
</evidence>
<keyword evidence="6" id="KW-1185">Reference proteome</keyword>
<dbReference type="OrthoDB" id="2586582at2759"/>
<dbReference type="SMART" id="SM01110">
    <property type="entry name" value="Cutinase"/>
    <property type="match status" value="1"/>
</dbReference>
<proteinExistence type="predicted"/>
<accession>A0A9P5D3Z6</accession>
<dbReference type="EMBL" id="JAANYQ010000009">
    <property type="protein sequence ID" value="KAF4122300.1"/>
    <property type="molecule type" value="Genomic_DNA"/>
</dbReference>
<dbReference type="PANTHER" id="PTHR33630:SF9">
    <property type="entry name" value="CUTINASE 4"/>
    <property type="match status" value="1"/>
</dbReference>
<dbReference type="SUPFAM" id="SSF53474">
    <property type="entry name" value="alpha/beta-Hydrolases"/>
    <property type="match status" value="1"/>
</dbReference>
<feature type="compositionally biased region" description="Low complexity" evidence="3">
    <location>
        <begin position="228"/>
        <end position="266"/>
    </location>
</feature>
<evidence type="ECO:0000256" key="3">
    <source>
        <dbReference type="SAM" id="MobiDB-lite"/>
    </source>
</evidence>
<gene>
    <name evidence="5" type="ORF">GMORB2_7292</name>
</gene>
<dbReference type="AlphaFoldDB" id="A0A9P5D3Z6"/>
<dbReference type="Pfam" id="PF01083">
    <property type="entry name" value="Cutinase"/>
    <property type="match status" value="1"/>
</dbReference>
<reference evidence="5" key="1">
    <citation type="submission" date="2020-03" db="EMBL/GenBank/DDBJ databases">
        <title>Site-based positive gene gene selection in Geosmithia morbida across the United States reveals a broad range of putative effectors and factors for local host and environmental adapation.</title>
        <authorList>
            <person name="Onufrak A."/>
            <person name="Murdoch R.W."/>
            <person name="Gazis R."/>
            <person name="Huff M."/>
            <person name="Staton M."/>
            <person name="Klingeman W."/>
            <person name="Hadziabdic D."/>
        </authorList>
    </citation>
    <scope>NUCLEOTIDE SEQUENCE</scope>
    <source>
        <strain evidence="5">1262</strain>
    </source>
</reference>
<protein>
    <submittedName>
        <fullName evidence="5">Acetylxylan esterase</fullName>
    </submittedName>
</protein>
<evidence type="ECO:0000256" key="1">
    <source>
        <dbReference type="ARBA" id="ARBA00022801"/>
    </source>
</evidence>
<dbReference type="InterPro" id="IPR000675">
    <property type="entry name" value="Cutinase/axe"/>
</dbReference>